<dbReference type="EC" id="2.3.1.-" evidence="2"/>
<gene>
    <name evidence="4" type="ORF">RAE19_18240</name>
</gene>
<comment type="subcellular location">
    <subcellularLocation>
        <location evidence="2">Cytoplasm</location>
    </subcellularLocation>
</comment>
<dbReference type="EMBL" id="JAVBIK010000003">
    <property type="protein sequence ID" value="MDT7520609.1"/>
    <property type="molecule type" value="Genomic_DNA"/>
</dbReference>
<evidence type="ECO:0000313" key="5">
    <source>
        <dbReference type="Proteomes" id="UP001321700"/>
    </source>
</evidence>
<keyword evidence="2" id="KW-0012">Acyltransferase</keyword>
<keyword evidence="2" id="KW-0204">Cytolysis</keyword>
<name>A0ABU3KS58_9BURK</name>
<keyword evidence="5" id="KW-1185">Reference proteome</keyword>
<protein>
    <recommendedName>
        <fullName evidence="2">RTX toxin-activating lysine-acyltransferase</fullName>
        <ecNumber evidence="2">2.3.1.-</ecNumber>
    </recommendedName>
</protein>
<evidence type="ECO:0000256" key="1">
    <source>
        <dbReference type="ARBA" id="ARBA00005686"/>
    </source>
</evidence>
<accession>A0ABU3KS58</accession>
<dbReference type="PRINTS" id="PR01489">
    <property type="entry name" value="RTXTOXINC"/>
</dbReference>
<comment type="similarity">
    <text evidence="1 2">Belongs to the RTX toxin acyltransferase family.</text>
</comment>
<dbReference type="RefSeq" id="WP_313876319.1">
    <property type="nucleotide sequence ID" value="NZ_JAVBIK010000003.1"/>
</dbReference>
<evidence type="ECO:0000256" key="3">
    <source>
        <dbReference type="SAM" id="MobiDB-lite"/>
    </source>
</evidence>
<keyword evidence="2" id="KW-0963">Cytoplasm</keyword>
<comment type="function">
    <text evidence="2">Involved in fatty acylation of protoxin at internal lysine residues, thereby converting it to the active toxin.</text>
</comment>
<dbReference type="Proteomes" id="UP001321700">
    <property type="component" value="Unassembled WGS sequence"/>
</dbReference>
<feature type="compositionally biased region" description="Basic and acidic residues" evidence="3">
    <location>
        <begin position="172"/>
        <end position="181"/>
    </location>
</feature>
<keyword evidence="2" id="KW-0808">Transferase</keyword>
<organism evidence="4 5">
    <name type="scientific">Rhodoferax potami</name>
    <dbReference type="NCBI Taxonomy" id="3068338"/>
    <lineage>
        <taxon>Bacteria</taxon>
        <taxon>Pseudomonadati</taxon>
        <taxon>Pseudomonadota</taxon>
        <taxon>Betaproteobacteria</taxon>
        <taxon>Burkholderiales</taxon>
        <taxon>Comamonadaceae</taxon>
        <taxon>Rhodoferax</taxon>
    </lineage>
</organism>
<dbReference type="Pfam" id="PF02794">
    <property type="entry name" value="HlyC"/>
    <property type="match status" value="1"/>
</dbReference>
<evidence type="ECO:0000256" key="2">
    <source>
        <dbReference type="RuleBase" id="RU368102"/>
    </source>
</evidence>
<proteinExistence type="inferred from homology"/>
<feature type="region of interest" description="Disordered" evidence="3">
    <location>
        <begin position="158"/>
        <end position="190"/>
    </location>
</feature>
<reference evidence="4 5" key="1">
    <citation type="submission" date="2023-08" db="EMBL/GenBank/DDBJ databases">
        <title>Rhodoferax potami sp. nov. and Rhodoferax mekongensis sp. nov., isolated from the Mekong River in Thailand.</title>
        <authorList>
            <person name="Kitikhun S."/>
            <person name="Charoenyingcharoen P."/>
            <person name="Siriarchawattana P."/>
            <person name="Likhitrattanapisal S."/>
            <person name="Nilsakha T."/>
            <person name="Chanpet A."/>
            <person name="Rattanawaree P."/>
            <person name="Ingsriswang S."/>
        </authorList>
    </citation>
    <scope>NUCLEOTIDE SEQUENCE [LARGE SCALE GENOMIC DNA]</scope>
    <source>
        <strain evidence="4 5">TBRC 17660</strain>
    </source>
</reference>
<evidence type="ECO:0000313" key="4">
    <source>
        <dbReference type="EMBL" id="MDT7520609.1"/>
    </source>
</evidence>
<comment type="caution">
    <text evidence="4">The sequence shown here is derived from an EMBL/GenBank/DDBJ whole genome shotgun (WGS) entry which is preliminary data.</text>
</comment>
<sequence>MKQNTATTAGAAAPAVQADSTNMTMLGEIVWLMAHSPLHKGWRMASIFQWVVPALMHKQCRLYRRDGRPVAYVAWARMSKEVEEGYVLNPRSLNPKDWTSGERGWIVDWIAPFGDSALVMKDLREGLFKDEVGRALRVKPGSDEMQIIYIHGAQATAKAQNPKLNPPVDLEGASKRAEHRAQLNTPAQVG</sequence>
<dbReference type="InterPro" id="IPR003996">
    <property type="entry name" value="RTX_toxin-activating_protC_bac"/>
</dbReference>